<evidence type="ECO:0000313" key="5">
    <source>
        <dbReference type="Proteomes" id="UP000007054"/>
    </source>
</evidence>
<dbReference type="STRING" id="213810.RUM_03910"/>
<dbReference type="EMBL" id="FP929052">
    <property type="protein sequence ID" value="CBL16626.1"/>
    <property type="molecule type" value="Genomic_DNA"/>
</dbReference>
<name>D4LAI1_RUMC1</name>
<dbReference type="PATRIC" id="fig|213810.4.peg.299"/>
<dbReference type="Proteomes" id="UP000007054">
    <property type="component" value="Chromosome"/>
</dbReference>
<evidence type="ECO:0000313" key="4">
    <source>
        <dbReference type="EMBL" id="CBL16626.1"/>
    </source>
</evidence>
<dbReference type="GeneID" id="83157069"/>
<dbReference type="PROSITE" id="PS51257">
    <property type="entry name" value="PROKAR_LIPOPROTEIN"/>
    <property type="match status" value="1"/>
</dbReference>
<evidence type="ECO:0000256" key="1">
    <source>
        <dbReference type="SAM" id="MobiDB-lite"/>
    </source>
</evidence>
<evidence type="ECO:0000256" key="2">
    <source>
        <dbReference type="SAM" id="SignalP"/>
    </source>
</evidence>
<feature type="domain" description="SCP" evidence="3">
    <location>
        <begin position="163"/>
        <end position="274"/>
    </location>
</feature>
<protein>
    <submittedName>
        <fullName evidence="4">Uncharacterized protein with SCP/PR1 domains</fullName>
    </submittedName>
</protein>
<gene>
    <name evidence="4" type="ordered locus">RUM_03910</name>
</gene>
<dbReference type="KEGG" id="rch:RUM_03910"/>
<dbReference type="SUPFAM" id="SSF55797">
    <property type="entry name" value="PR-1-like"/>
    <property type="match status" value="1"/>
</dbReference>
<keyword evidence="2" id="KW-0732">Signal</keyword>
<feature type="compositionally biased region" description="Low complexity" evidence="1">
    <location>
        <begin position="56"/>
        <end position="73"/>
    </location>
</feature>
<keyword evidence="5" id="KW-1185">Reference proteome</keyword>
<dbReference type="HOGENOM" id="CLU_1007913_0_0_9"/>
<reference evidence="4" key="1">
    <citation type="submission" date="2010-03" db="EMBL/GenBank/DDBJ databases">
        <title>The genome sequence of Ruminococcus sp. 18P13.</title>
        <authorList>
            <consortium name="metaHIT consortium -- http://www.metahit.eu/"/>
            <person name="Pajon A."/>
            <person name="Turner K."/>
            <person name="Parkhill J."/>
            <person name="Bernalier A."/>
        </authorList>
    </citation>
    <scope>NUCLEOTIDE SEQUENCE [LARGE SCALE GENOMIC DNA]</scope>
    <source>
        <strain evidence="4">Type strain: 18P13</strain>
    </source>
</reference>
<dbReference type="PANTHER" id="PTHR31157">
    <property type="entry name" value="SCP DOMAIN-CONTAINING PROTEIN"/>
    <property type="match status" value="1"/>
</dbReference>
<feature type="signal peptide" evidence="2">
    <location>
        <begin position="1"/>
        <end position="24"/>
    </location>
</feature>
<dbReference type="InterPro" id="IPR035940">
    <property type="entry name" value="CAP_sf"/>
</dbReference>
<dbReference type="CDD" id="cd05379">
    <property type="entry name" value="CAP_bacterial"/>
    <property type="match status" value="1"/>
</dbReference>
<dbReference type="InterPro" id="IPR014044">
    <property type="entry name" value="CAP_dom"/>
</dbReference>
<dbReference type="RefSeq" id="WP_015557533.1">
    <property type="nucleotide sequence ID" value="NC_021039.1"/>
</dbReference>
<feature type="compositionally biased region" description="Low complexity" evidence="1">
    <location>
        <begin position="84"/>
        <end position="93"/>
    </location>
</feature>
<feature type="chain" id="PRO_5039417059" evidence="2">
    <location>
        <begin position="25"/>
        <end position="276"/>
    </location>
</feature>
<dbReference type="PANTHER" id="PTHR31157:SF1">
    <property type="entry name" value="SCP DOMAIN-CONTAINING PROTEIN"/>
    <property type="match status" value="1"/>
</dbReference>
<dbReference type="Gene3D" id="3.40.33.10">
    <property type="entry name" value="CAP"/>
    <property type="match status" value="1"/>
</dbReference>
<proteinExistence type="predicted"/>
<sequence length="276" mass="29198">MMGLQKGLAAGLALLLLTAAGCGAMDNRKQTAQVSPPVSVAQARAENTGVYRAPRAPAATAAATEAPLQTTAPVQITTARITTTALPPETTAPAEEETTAPPPAETQPPRTARREPVKTMAAPEPEPVPVTKPPQTSVTQPEPEPGPEPETPVNVPTYASQILEFVNQERAEYGLAPLELHTELLKAADIRAREIAQVFSHNRPDGSSCFTVLEECDLAYMTAGENIAQGYTSPQEVMNGWMSSEGHRANILNGGFSMLGVGYDSATRSWVQVFAG</sequence>
<dbReference type="Pfam" id="PF00188">
    <property type="entry name" value="CAP"/>
    <property type="match status" value="1"/>
</dbReference>
<reference evidence="4" key="2">
    <citation type="submission" date="2010-03" db="EMBL/GenBank/DDBJ databases">
        <authorList>
            <person name="Pajon A."/>
        </authorList>
    </citation>
    <scope>NUCLEOTIDE SEQUENCE</scope>
    <source>
        <strain evidence="4">Type strain: 18P13</strain>
    </source>
</reference>
<feature type="region of interest" description="Disordered" evidence="1">
    <location>
        <begin position="56"/>
        <end position="75"/>
    </location>
</feature>
<dbReference type="AlphaFoldDB" id="D4LAI1"/>
<evidence type="ECO:0000259" key="3">
    <source>
        <dbReference type="Pfam" id="PF00188"/>
    </source>
</evidence>
<accession>D4LAI1</accession>
<organism evidence="4 5">
    <name type="scientific">Ruminococcus champanellensis (strain DSM 18848 / JCM 17042 / KCTC 15320 / 18P13)</name>
    <dbReference type="NCBI Taxonomy" id="213810"/>
    <lineage>
        <taxon>Bacteria</taxon>
        <taxon>Bacillati</taxon>
        <taxon>Bacillota</taxon>
        <taxon>Clostridia</taxon>
        <taxon>Eubacteriales</taxon>
        <taxon>Oscillospiraceae</taxon>
        <taxon>Ruminococcus</taxon>
    </lineage>
</organism>
<feature type="region of interest" description="Disordered" evidence="1">
    <location>
        <begin position="84"/>
        <end position="154"/>
    </location>
</feature>